<gene>
    <name evidence="1" type="ORF">HB776_13165</name>
</gene>
<proteinExistence type="predicted"/>
<protein>
    <submittedName>
        <fullName evidence="1">Carboxymuconolactone decarboxylase family protein</fullName>
    </submittedName>
</protein>
<dbReference type="InterPro" id="IPR004675">
    <property type="entry name" value="AhpD_core"/>
</dbReference>
<dbReference type="Proteomes" id="UP000515291">
    <property type="component" value="Chromosome"/>
</dbReference>
<dbReference type="AlphaFoldDB" id="A0A7G6TZ83"/>
<dbReference type="EMBL" id="CP050292">
    <property type="protein sequence ID" value="QND72065.1"/>
    <property type="molecule type" value="Genomic_DNA"/>
</dbReference>
<dbReference type="PANTHER" id="PTHR34846">
    <property type="entry name" value="4-CARBOXYMUCONOLACTONE DECARBOXYLASE FAMILY PROTEIN (AFU_ORTHOLOGUE AFUA_6G11590)"/>
    <property type="match status" value="1"/>
</dbReference>
<dbReference type="KEGG" id="trb:HB776_13165"/>
<evidence type="ECO:0000313" key="1">
    <source>
        <dbReference type="EMBL" id="QND72065.1"/>
    </source>
</evidence>
<dbReference type="SUPFAM" id="SSF69118">
    <property type="entry name" value="AhpD-like"/>
    <property type="match status" value="1"/>
</dbReference>
<reference evidence="2" key="1">
    <citation type="journal article" date="2020" name="Mol. Plant Microbe">
        <title>Rhizobial microsymbionts of the narrowly endemic Oxytropis species growing in Kamchatka are characterized by significant genetic diversity and possess a set of genes that are associated with T3SS and T6SS secretion systems and can affect the development of symbiosis.</title>
        <authorList>
            <person name="Safronova V."/>
            <person name="Guro P."/>
            <person name="Sazanova A."/>
            <person name="Kuznetsova I."/>
            <person name="Belimov A."/>
            <person name="Yakubov V."/>
            <person name="Chirak E."/>
            <person name="Afonin A."/>
            <person name="Gogolev Y."/>
            <person name="Andronov E."/>
            <person name="Tikhonovich I."/>
        </authorList>
    </citation>
    <scope>NUCLEOTIDE SEQUENCE [LARGE SCALE GENOMIC DNA]</scope>
    <source>
        <strain evidence="2">581</strain>
    </source>
</reference>
<dbReference type="NCBIfam" id="TIGR00778">
    <property type="entry name" value="ahpD_dom"/>
    <property type="match status" value="1"/>
</dbReference>
<dbReference type="GO" id="GO:0051920">
    <property type="term" value="F:peroxiredoxin activity"/>
    <property type="evidence" value="ECO:0007669"/>
    <property type="project" value="InterPro"/>
</dbReference>
<name>A0A7G6TZ83_9BRAD</name>
<organism evidence="1 2">
    <name type="scientific">Tardiphaga robiniae</name>
    <dbReference type="NCBI Taxonomy" id="943830"/>
    <lineage>
        <taxon>Bacteria</taxon>
        <taxon>Pseudomonadati</taxon>
        <taxon>Pseudomonadota</taxon>
        <taxon>Alphaproteobacteria</taxon>
        <taxon>Hyphomicrobiales</taxon>
        <taxon>Nitrobacteraceae</taxon>
        <taxon>Tardiphaga</taxon>
    </lineage>
</organism>
<dbReference type="InterPro" id="IPR003779">
    <property type="entry name" value="CMD-like"/>
</dbReference>
<dbReference type="PANTHER" id="PTHR34846:SF10">
    <property type="entry name" value="CYTOPLASMIC PROTEIN"/>
    <property type="match status" value="1"/>
</dbReference>
<sequence>MQARLNIAKAAPDAYKAVAALDQYVVKESGLEPAIVHLIKLRSSIINGCAFCVDMHVKESRHDGLSEQWINMMSVWHESTVYTPRERALLGWVDAVTLIAQTRAPDADYEALRAHFSEEECLKITVAIGAINVWNRLAVGFRVPHPIEKPKAAA</sequence>
<dbReference type="InterPro" id="IPR029032">
    <property type="entry name" value="AhpD-like"/>
</dbReference>
<evidence type="ECO:0000313" key="2">
    <source>
        <dbReference type="Proteomes" id="UP000515291"/>
    </source>
</evidence>
<accession>A0A7G6TZ83</accession>
<dbReference type="Pfam" id="PF02627">
    <property type="entry name" value="CMD"/>
    <property type="match status" value="1"/>
</dbReference>
<dbReference type="RefSeq" id="WP_149531031.1">
    <property type="nucleotide sequence ID" value="NZ_CP050292.1"/>
</dbReference>
<dbReference type="Gene3D" id="1.20.1290.10">
    <property type="entry name" value="AhpD-like"/>
    <property type="match status" value="1"/>
</dbReference>